<keyword evidence="5" id="KW-1278">Translocase</keyword>
<comment type="similarity">
    <text evidence="5">Belongs to the complex I subunit 2 family.</text>
</comment>
<feature type="domain" description="NADH:quinone oxidoreductase/Mrp antiporter transmembrane" evidence="7">
    <location>
        <begin position="128"/>
        <end position="425"/>
    </location>
</feature>
<feature type="transmembrane region" description="Helical" evidence="5">
    <location>
        <begin position="297"/>
        <end position="322"/>
    </location>
</feature>
<keyword evidence="3 5" id="KW-1133">Transmembrane helix</keyword>
<feature type="transmembrane region" description="Helical" evidence="5">
    <location>
        <begin position="454"/>
        <end position="476"/>
    </location>
</feature>
<comment type="subcellular location">
    <subcellularLocation>
        <location evidence="5">Cell membrane</location>
        <topology evidence="5">Multi-pass membrane protein</topology>
    </subcellularLocation>
    <subcellularLocation>
        <location evidence="1">Endomembrane system</location>
        <topology evidence="1">Multi-pass membrane protein</topology>
    </subcellularLocation>
    <subcellularLocation>
        <location evidence="6">Membrane</location>
        <topology evidence="6">Multi-pass membrane protein</topology>
    </subcellularLocation>
</comment>
<feature type="transmembrane region" description="Helical" evidence="5">
    <location>
        <begin position="380"/>
        <end position="401"/>
    </location>
</feature>
<organism evidence="8 9">
    <name type="scientific">Stackebrandtia albiflava</name>
    <dbReference type="NCBI Taxonomy" id="406432"/>
    <lineage>
        <taxon>Bacteria</taxon>
        <taxon>Bacillati</taxon>
        <taxon>Actinomycetota</taxon>
        <taxon>Actinomycetes</taxon>
        <taxon>Glycomycetales</taxon>
        <taxon>Glycomycetaceae</taxon>
        <taxon>Stackebrandtia</taxon>
    </lineage>
</organism>
<comment type="function">
    <text evidence="5">NDH-1 shuttles electrons from NADH, via FMN and iron-sulfur (Fe-S) centers, to quinones in the respiratory chain. The immediate electron acceptor for the enzyme in this species is believed to be a menaquinone. Couples the redox reaction to proton translocation (for every two electrons transferred, four hydrogen ions are translocated across the cytoplasmic membrane), and thus conserves the redox energy in a proton gradient.</text>
</comment>
<dbReference type="InterPro" id="IPR001750">
    <property type="entry name" value="ND/Mrp_TM"/>
</dbReference>
<keyword evidence="2 5" id="KW-0812">Transmembrane</keyword>
<dbReference type="PANTHER" id="PTHR22773">
    <property type="entry name" value="NADH DEHYDROGENASE"/>
    <property type="match status" value="1"/>
</dbReference>
<keyword evidence="5" id="KW-1003">Cell membrane</keyword>
<comment type="subunit">
    <text evidence="5">NDH-1 is composed of 14 different subunits. Subunits NuoA, H, J, K, L, M, N constitute the membrane sector of the complex.</text>
</comment>
<keyword evidence="5" id="KW-0520">NAD</keyword>
<reference evidence="8 9" key="1">
    <citation type="journal article" date="2013" name="Stand. Genomic Sci.">
        <title>Genomic Encyclopedia of Type Strains, Phase I: The one thousand microbial genomes (KMG-I) project.</title>
        <authorList>
            <person name="Kyrpides N.C."/>
            <person name="Woyke T."/>
            <person name="Eisen J.A."/>
            <person name="Garrity G."/>
            <person name="Lilburn T.G."/>
            <person name="Beck B.J."/>
            <person name="Whitman W.B."/>
            <person name="Hugenholtz P."/>
            <person name="Klenk H.P."/>
        </authorList>
    </citation>
    <scope>NUCLEOTIDE SEQUENCE [LARGE SCALE GENOMIC DNA]</scope>
    <source>
        <strain evidence="8 9">DSM 45044</strain>
    </source>
</reference>
<name>A0A562UXV3_9ACTN</name>
<dbReference type="AlphaFoldDB" id="A0A562UXV3"/>
<feature type="transmembrane region" description="Helical" evidence="5">
    <location>
        <begin position="37"/>
        <end position="57"/>
    </location>
</feature>
<keyword evidence="5" id="KW-0813">Transport</keyword>
<keyword evidence="9" id="KW-1185">Reference proteome</keyword>
<feature type="transmembrane region" description="Helical" evidence="5">
    <location>
        <begin position="240"/>
        <end position="261"/>
    </location>
</feature>
<dbReference type="OrthoDB" id="9811718at2"/>
<dbReference type="EC" id="7.1.1.-" evidence="5"/>
<gene>
    <name evidence="5" type="primary">nuoN</name>
    <name evidence="8" type="ORF">LX16_3853</name>
</gene>
<feature type="transmembrane region" description="Helical" evidence="5">
    <location>
        <begin position="267"/>
        <end position="290"/>
    </location>
</feature>
<evidence type="ECO:0000313" key="8">
    <source>
        <dbReference type="EMBL" id="TWJ10436.1"/>
    </source>
</evidence>
<evidence type="ECO:0000256" key="2">
    <source>
        <dbReference type="ARBA" id="ARBA00022692"/>
    </source>
</evidence>
<feature type="transmembrane region" description="Helical" evidence="5">
    <location>
        <begin position="12"/>
        <end position="30"/>
    </location>
</feature>
<evidence type="ECO:0000256" key="4">
    <source>
        <dbReference type="ARBA" id="ARBA00023136"/>
    </source>
</evidence>
<feature type="transmembrane region" description="Helical" evidence="5">
    <location>
        <begin position="77"/>
        <end position="96"/>
    </location>
</feature>
<evidence type="ECO:0000259" key="7">
    <source>
        <dbReference type="Pfam" id="PF00361"/>
    </source>
</evidence>
<dbReference type="GO" id="GO:0012505">
    <property type="term" value="C:endomembrane system"/>
    <property type="evidence" value="ECO:0007669"/>
    <property type="project" value="UniProtKB-SubCell"/>
</dbReference>
<feature type="transmembrane region" description="Helical" evidence="5">
    <location>
        <begin position="204"/>
        <end position="228"/>
    </location>
</feature>
<keyword evidence="5" id="KW-0874">Quinone</keyword>
<dbReference type="GO" id="GO:0050136">
    <property type="term" value="F:NADH dehydrogenase (quinone) (non-electrogenic) activity"/>
    <property type="evidence" value="ECO:0007669"/>
    <property type="project" value="UniProtKB-UniRule"/>
</dbReference>
<feature type="transmembrane region" description="Helical" evidence="5">
    <location>
        <begin position="413"/>
        <end position="433"/>
    </location>
</feature>
<dbReference type="GO" id="GO:0008137">
    <property type="term" value="F:NADH dehydrogenase (ubiquinone) activity"/>
    <property type="evidence" value="ECO:0007669"/>
    <property type="project" value="InterPro"/>
</dbReference>
<proteinExistence type="inferred from homology"/>
<dbReference type="InterPro" id="IPR010096">
    <property type="entry name" value="NADH-Q_OxRdtase_suN/2"/>
</dbReference>
<dbReference type="GO" id="GO:0042773">
    <property type="term" value="P:ATP synthesis coupled electron transport"/>
    <property type="evidence" value="ECO:0007669"/>
    <property type="project" value="InterPro"/>
</dbReference>
<comment type="caution">
    <text evidence="8">The sequence shown here is derived from an EMBL/GenBank/DDBJ whole genome shotgun (WGS) entry which is preliminary data.</text>
</comment>
<dbReference type="HAMAP" id="MF_00445">
    <property type="entry name" value="NDH1_NuoN_1"/>
    <property type="match status" value="1"/>
</dbReference>
<feature type="transmembrane region" description="Helical" evidence="5">
    <location>
        <begin position="161"/>
        <end position="184"/>
    </location>
</feature>
<dbReference type="GO" id="GO:0005886">
    <property type="term" value="C:plasma membrane"/>
    <property type="evidence" value="ECO:0007669"/>
    <property type="project" value="UniProtKB-SubCell"/>
</dbReference>
<accession>A0A562UXV3</accession>
<comment type="catalytic activity">
    <reaction evidence="5">
        <text>a quinone + NADH + 5 H(+)(in) = a quinol + NAD(+) + 4 H(+)(out)</text>
        <dbReference type="Rhea" id="RHEA:57888"/>
        <dbReference type="ChEBI" id="CHEBI:15378"/>
        <dbReference type="ChEBI" id="CHEBI:24646"/>
        <dbReference type="ChEBI" id="CHEBI:57540"/>
        <dbReference type="ChEBI" id="CHEBI:57945"/>
        <dbReference type="ChEBI" id="CHEBI:132124"/>
    </reaction>
</comment>
<keyword evidence="4 5" id="KW-0472">Membrane</keyword>
<dbReference type="RefSeq" id="WP_147140964.1">
    <property type="nucleotide sequence ID" value="NZ_BAABIJ010000003.1"/>
</dbReference>
<dbReference type="GO" id="GO:0048038">
    <property type="term" value="F:quinone binding"/>
    <property type="evidence" value="ECO:0007669"/>
    <property type="project" value="UniProtKB-KW"/>
</dbReference>
<dbReference type="EMBL" id="VLLL01000007">
    <property type="protein sequence ID" value="TWJ10436.1"/>
    <property type="molecule type" value="Genomic_DNA"/>
</dbReference>
<evidence type="ECO:0000256" key="5">
    <source>
        <dbReference type="HAMAP-Rule" id="MF_00445"/>
    </source>
</evidence>
<feature type="transmembrane region" description="Helical" evidence="5">
    <location>
        <begin position="334"/>
        <end position="359"/>
    </location>
</feature>
<dbReference type="Proteomes" id="UP000321617">
    <property type="component" value="Unassembled WGS sequence"/>
</dbReference>
<evidence type="ECO:0000256" key="6">
    <source>
        <dbReference type="RuleBase" id="RU000320"/>
    </source>
</evidence>
<feature type="transmembrane region" description="Helical" evidence="5">
    <location>
        <begin position="132"/>
        <end position="149"/>
    </location>
</feature>
<protein>
    <recommendedName>
        <fullName evidence="5">NADH-quinone oxidoreductase subunit N</fullName>
        <ecNumber evidence="5">7.1.1.-</ecNumber>
    </recommendedName>
    <alternativeName>
        <fullName evidence="5">NADH dehydrogenase I subunit N</fullName>
    </alternativeName>
    <alternativeName>
        <fullName evidence="5">NDH-1 subunit N</fullName>
    </alternativeName>
</protein>
<dbReference type="Pfam" id="PF00361">
    <property type="entry name" value="Proton_antipo_M"/>
    <property type="match status" value="1"/>
</dbReference>
<evidence type="ECO:0000256" key="1">
    <source>
        <dbReference type="ARBA" id="ARBA00004127"/>
    </source>
</evidence>
<sequence>MSQTIDHVALLPAYLAAATALAVLLTDLFSRHPVPRIAVAGIGFAATAAAAVWLGTLPPRQTFCTDTGCSLVTGGPGAAIAATTALLGLAVLALSARPLLAGDAPPGEYAFLLACSVTGGVMLAYGRDLITLIVALETLTLPLYVLVAMRGGSRRGAVAAVNFLLVSVTAGAITLLGAALLYAVTGTLHLTGIAAALRGDTIPLTAVAVAVIITGVGFKLAAVPLHGWAPGSYDGAPLPIAAYLSTASKLGGVAVLLWLVTEAFPPVLHIAGPVLTVLAVATMSVGNLLALRQRRTVRLLAASSIAQAGYLLVPLAGLTALAGPPGTAATAATAVLVFALFYVMMEVAAFTGVIALRWPRADGGELGDLAGSLRAAPGPAVVLLLALAALAGLPPALAGLFAKITVVSSVAMAMPWLAVVVAVNAVVGLAYYLRFGVLLVRGRGTEPAPAGWPVTAVLALSVAALVIVGFAPQLLWRLASFG</sequence>
<evidence type="ECO:0000313" key="9">
    <source>
        <dbReference type="Proteomes" id="UP000321617"/>
    </source>
</evidence>
<evidence type="ECO:0000256" key="3">
    <source>
        <dbReference type="ARBA" id="ARBA00022989"/>
    </source>
</evidence>